<feature type="region of interest" description="Disordered" evidence="5">
    <location>
        <begin position="1187"/>
        <end position="1219"/>
    </location>
</feature>
<feature type="transmembrane region" description="Helical" evidence="6">
    <location>
        <begin position="196"/>
        <end position="214"/>
    </location>
</feature>
<feature type="transmembrane region" description="Helical" evidence="6">
    <location>
        <begin position="297"/>
        <end position="314"/>
    </location>
</feature>
<accession>A0AAW1QP58</accession>
<keyword evidence="9" id="KW-1185">Reference proteome</keyword>
<feature type="transmembrane region" description="Helical" evidence="6">
    <location>
        <begin position="220"/>
        <end position="239"/>
    </location>
</feature>
<dbReference type="FunFam" id="1.10.287.70:FF:000117">
    <property type="entry name" value="Voltage-gated Ca2+ channel, alpha subunit"/>
    <property type="match status" value="1"/>
</dbReference>
<dbReference type="Proteomes" id="UP001489004">
    <property type="component" value="Unassembled WGS sequence"/>
</dbReference>
<feature type="domain" description="Ion transport" evidence="7">
    <location>
        <begin position="1283"/>
        <end position="1565"/>
    </location>
</feature>
<feature type="domain" description="Ion transport" evidence="7">
    <location>
        <begin position="1618"/>
        <end position="1856"/>
    </location>
</feature>
<feature type="transmembrane region" description="Helical" evidence="6">
    <location>
        <begin position="423"/>
        <end position="443"/>
    </location>
</feature>
<reference evidence="8 9" key="1">
    <citation type="journal article" date="2024" name="Nat. Commun.">
        <title>Phylogenomics reveals the evolutionary origins of lichenization in chlorophyte algae.</title>
        <authorList>
            <person name="Puginier C."/>
            <person name="Libourel C."/>
            <person name="Otte J."/>
            <person name="Skaloud P."/>
            <person name="Haon M."/>
            <person name="Grisel S."/>
            <person name="Petersen M."/>
            <person name="Berrin J.G."/>
            <person name="Delaux P.M."/>
            <person name="Dal Grande F."/>
            <person name="Keller J."/>
        </authorList>
    </citation>
    <scope>NUCLEOTIDE SEQUENCE [LARGE SCALE GENOMIC DNA]</scope>
    <source>
        <strain evidence="8 9">SAG 2043</strain>
    </source>
</reference>
<name>A0AAW1QP58_9CHLO</name>
<feature type="region of interest" description="Disordered" evidence="5">
    <location>
        <begin position="1102"/>
        <end position="1122"/>
    </location>
</feature>
<feature type="transmembrane region" description="Helical" evidence="6">
    <location>
        <begin position="1400"/>
        <end position="1431"/>
    </location>
</feature>
<dbReference type="EMBL" id="JALJOR010000002">
    <property type="protein sequence ID" value="KAK9823223.1"/>
    <property type="molecule type" value="Genomic_DNA"/>
</dbReference>
<organism evidence="8 9">
    <name type="scientific">[Myrmecia] bisecta</name>
    <dbReference type="NCBI Taxonomy" id="41462"/>
    <lineage>
        <taxon>Eukaryota</taxon>
        <taxon>Viridiplantae</taxon>
        <taxon>Chlorophyta</taxon>
        <taxon>core chlorophytes</taxon>
        <taxon>Trebouxiophyceae</taxon>
        <taxon>Trebouxiales</taxon>
        <taxon>Trebouxiaceae</taxon>
        <taxon>Myrmecia</taxon>
    </lineage>
</organism>
<dbReference type="GO" id="GO:0001518">
    <property type="term" value="C:voltage-gated sodium channel complex"/>
    <property type="evidence" value="ECO:0007669"/>
    <property type="project" value="TreeGrafter"/>
</dbReference>
<feature type="transmembrane region" description="Helical" evidence="6">
    <location>
        <begin position="1535"/>
        <end position="1559"/>
    </location>
</feature>
<evidence type="ECO:0000313" key="8">
    <source>
        <dbReference type="EMBL" id="KAK9823223.1"/>
    </source>
</evidence>
<evidence type="ECO:0000256" key="3">
    <source>
        <dbReference type="ARBA" id="ARBA00022989"/>
    </source>
</evidence>
<dbReference type="Pfam" id="PF00520">
    <property type="entry name" value="Ion_trans"/>
    <property type="match status" value="5"/>
</dbReference>
<feature type="transmembrane region" description="Helical" evidence="6">
    <location>
        <begin position="124"/>
        <end position="144"/>
    </location>
</feature>
<evidence type="ECO:0000256" key="2">
    <source>
        <dbReference type="ARBA" id="ARBA00022692"/>
    </source>
</evidence>
<evidence type="ECO:0000256" key="5">
    <source>
        <dbReference type="SAM" id="MobiDB-lite"/>
    </source>
</evidence>
<feature type="transmembrane region" description="Helical" evidence="6">
    <location>
        <begin position="156"/>
        <end position="175"/>
    </location>
</feature>
<comment type="caution">
    <text evidence="8">The sequence shown here is derived from an EMBL/GenBank/DDBJ whole genome shotgun (WGS) entry which is preliminary data.</text>
</comment>
<feature type="transmembrane region" description="Helical" evidence="6">
    <location>
        <begin position="601"/>
        <end position="625"/>
    </location>
</feature>
<dbReference type="FunFam" id="1.10.287.70:FF:000166">
    <property type="entry name" value="Voltage-gated Ca2+ channel, alpha subunit"/>
    <property type="match status" value="1"/>
</dbReference>
<protein>
    <recommendedName>
        <fullName evidence="7">Ion transport domain-containing protein</fullName>
    </recommendedName>
</protein>
<keyword evidence="4 6" id="KW-0472">Membrane</keyword>
<dbReference type="GO" id="GO:0005248">
    <property type="term" value="F:voltage-gated sodium channel activity"/>
    <property type="evidence" value="ECO:0007669"/>
    <property type="project" value="TreeGrafter"/>
</dbReference>
<feature type="region of interest" description="Disordered" evidence="5">
    <location>
        <begin position="978"/>
        <end position="998"/>
    </location>
</feature>
<keyword evidence="2 6" id="KW-0812">Transmembrane</keyword>
<feature type="transmembrane region" description="Helical" evidence="6">
    <location>
        <begin position="86"/>
        <end position="104"/>
    </location>
</feature>
<feature type="domain" description="Ion transport" evidence="7">
    <location>
        <begin position="84"/>
        <end position="363"/>
    </location>
</feature>
<feature type="transmembrane region" description="Helical" evidence="6">
    <location>
        <begin position="326"/>
        <end position="349"/>
    </location>
</feature>
<evidence type="ECO:0000256" key="1">
    <source>
        <dbReference type="ARBA" id="ARBA00004141"/>
    </source>
</evidence>
<feature type="transmembrane region" description="Helical" evidence="6">
    <location>
        <begin position="1324"/>
        <end position="1344"/>
    </location>
</feature>
<evidence type="ECO:0000259" key="7">
    <source>
        <dbReference type="Pfam" id="PF00520"/>
    </source>
</evidence>
<dbReference type="InterPro" id="IPR043203">
    <property type="entry name" value="VGCC_Ca_Na"/>
</dbReference>
<feature type="transmembrane region" description="Helical" evidence="6">
    <location>
        <begin position="530"/>
        <end position="550"/>
    </location>
</feature>
<gene>
    <name evidence="8" type="ORF">WJX72_001160</name>
</gene>
<feature type="transmembrane region" description="Helical" evidence="6">
    <location>
        <begin position="1827"/>
        <end position="1848"/>
    </location>
</feature>
<feature type="transmembrane region" description="Helical" evidence="6">
    <location>
        <begin position="1619"/>
        <end position="1639"/>
    </location>
</feature>
<evidence type="ECO:0000256" key="6">
    <source>
        <dbReference type="SAM" id="Phobius"/>
    </source>
</evidence>
<dbReference type="Gene3D" id="1.20.120.350">
    <property type="entry name" value="Voltage-gated potassium channels. Chain C"/>
    <property type="match status" value="4"/>
</dbReference>
<feature type="domain" description="Ion transport" evidence="7">
    <location>
        <begin position="422"/>
        <end position="477"/>
    </location>
</feature>
<evidence type="ECO:0000313" key="9">
    <source>
        <dbReference type="Proteomes" id="UP001489004"/>
    </source>
</evidence>
<dbReference type="PANTHER" id="PTHR10037:SF62">
    <property type="entry name" value="SODIUM CHANNEL PROTEIN 60E"/>
    <property type="match status" value="1"/>
</dbReference>
<feature type="transmembrane region" description="Helical" evidence="6">
    <location>
        <begin position="1285"/>
        <end position="1303"/>
    </location>
</feature>
<keyword evidence="3 6" id="KW-1133">Transmembrane helix</keyword>
<feature type="compositionally biased region" description="Low complexity" evidence="5">
    <location>
        <begin position="1200"/>
        <end position="1209"/>
    </location>
</feature>
<dbReference type="Gene3D" id="1.10.287.70">
    <property type="match status" value="4"/>
</dbReference>
<dbReference type="FunFam" id="1.20.120.350:FF:000095">
    <property type="entry name" value="Voltage-gated Ca2+ channel, alpha subunit"/>
    <property type="match status" value="1"/>
</dbReference>
<dbReference type="InterPro" id="IPR005821">
    <property type="entry name" value="Ion_trans_dom"/>
</dbReference>
<feature type="region of interest" description="Disordered" evidence="5">
    <location>
        <begin position="872"/>
        <end position="910"/>
    </location>
</feature>
<dbReference type="SUPFAM" id="SSF81324">
    <property type="entry name" value="Voltage-gated potassium channels"/>
    <property type="match status" value="4"/>
</dbReference>
<dbReference type="PANTHER" id="PTHR10037">
    <property type="entry name" value="VOLTAGE-GATED CATION CHANNEL CALCIUM AND SODIUM"/>
    <property type="match status" value="1"/>
</dbReference>
<comment type="subcellular location">
    <subcellularLocation>
        <location evidence="1">Membrane</location>
        <topology evidence="1">Multi-pass membrane protein</topology>
    </subcellularLocation>
</comment>
<sequence length="1926" mass="211027">MPGLEATPKDGSQRTTRQTDDVLQADIKRQWRRKSTSFADHDLSLSALSASVTLWHKVKSNERSFFIFSSTNAVRKAVAHTVGHRWFGYVTMVLVLANCIFLAANDPKCKNECAATSKWARTEAVADIIFTVAFTTEILLQALAKGFIFGPAAYMHGSWAWVDFICVLSGYTAYIPNQAYNVSGLRAFRALRPLRALAAFPGMQLLVNTLVGSIPLMLNVVILLGWIFLVFGIMGLELFKGVLRGRCVDSTGQIAVGLEDQVCRDHGRSGTFSCPDGTTCLTDSFESPSEGRTSFDNFGWAILNILQLITLSNWTDGQMYYLIDGAGYGAVIYFILLILFGSFFALNLLTAIISAKFAQLQAQEVARRNSGNRAISDALPKVNTWRGRLALRWARFVKALKRPTLRSEMAAWRQAVRRTVAHAWFNHVITLLIVVNTLIMAMYHYGMSVRFAEALERINGALAAGFTLRMLLKHIARTSAFGGGGGGGLSALRTFRLLRVVRSLKLLRQFPSLKRLMKMVVKGFIELKDFMLILVLFLFIFSVLGMQLFGGNAAYDPDVTATYRKNFNSIWQAFYTVFEVLTASNWPSIMHDGMNARGDWAATYFVLWIIIGHMVLLTLFLAILINNFQGEYVDSTAVTPRSVRSFEEDRAWQSSMDATGRSMDGMGQGSLEVGLNQVMPLPPQPTVNLVTSPSLLAAEQDAIARQRLDPQISQFAKMVQSGGGYQDNSTVLAMRKWLLSIGETHGVKHAQELLRQMAQEEGIRAGMAEAGAPGPRAARLWQGLREAGLGLARNLGSAVASVGQNADSLLSGELPMAGQRRSLEPTSSGWQRFADAEDGQDRGLGAHQTPFADDIPIAVEHRVGSTTFLTASLQPSANGEPGGDPHRPFQPSANGDLGSGPDGPDWSHGYPEETLEEAAGKLLHVTSADLDSQCAELSSSMSAELAARWELALWLRRLSVAHSLSEEAEHFSSAGQAVNDAAGPTSLSQEPPVPSQHLVHSLDCSDSTFVVPFDRLDHDLAPNDCEPSSSGDHIVDITAHADSCGESGSETQHLMDSMWHKSKIVDFSPHYSIPGSAATDKDQAAAQRRELGLHKRRSFRIFSSPPHSGLEPDAELLGSGQRSDQGLIPLSLREAFSCSGPVAESGPEEAHVGLLAALDPASSFAGGLGFPRPAAVNGDSGLGFPQLANADAGLPKPALQSGQRRSSSGDGMAVQPGRRTSVNFAEFERQPSLEPEEGAEAKAVQRTTSLTVTKDAAHLQYRALYCLGPRNHIRRLAMFIVKHPVFESVIIALILISSVLLAANSPSTPPDSRLARITDVCDRAFTFIFAAEMVLKVLATGFVMHPGAYLRIPWNQLDFLIVVTSLASVFSSDGQLAIFRALRTTRALRPLRMISRFKGMAIVVEALIRSLPNVASVVMFGVFEFVVFAILGTQLFAGTTWSCNDVEIDGVPVLRREQCVPGYFECTAADNCSHLGAQTARLWQKSFFNFDNVGDAIMCLFIVSTLDDYMENVANKIIDAVGVGMQPQENANPAAGIYVLVFVFLGSFFWVNLMVGVVIDHYSHLINEMGANVMLTEGQKRWMKVLQLKESQRRTFEESWIQKQAAPRRLAARMINSPYFDPVILLAIVLNIIIMAMPYQGQSAEYVRINDNLNAFFTFLFTAEAVVKITAFGPGGYVADRWNLLDILIVSTSLIDMIPGVDVGIGSTVFRIFRVLRMFKVVQQARGLRTLFNTLFASLPAIFNVGSLLFLLMFVYAVLGMSLFGDPHAPLAANPHANFNNFGVAMLTLFRTFTGDGWGAVLQLAAGCTESNFMTCSPSKAAVSALYFSSFMVIGAFVMLNLVIAVILDKFVENASSEGLFRNTDFYEIMSKKMVLDRFMRKLKLKVKELREAELRGVKGKRGKVRRKSMLMIAELMGTGPKLPIY</sequence>
<feature type="domain" description="Ion transport" evidence="7">
    <location>
        <begin position="488"/>
        <end position="634"/>
    </location>
</feature>
<dbReference type="InterPro" id="IPR027359">
    <property type="entry name" value="Volt_channel_dom_sf"/>
</dbReference>
<feature type="transmembrane region" description="Helical" evidence="6">
    <location>
        <begin position="1359"/>
        <end position="1379"/>
    </location>
</feature>
<proteinExistence type="predicted"/>
<feature type="transmembrane region" description="Helical" evidence="6">
    <location>
        <begin position="1734"/>
        <end position="1759"/>
    </location>
</feature>
<evidence type="ECO:0000256" key="4">
    <source>
        <dbReference type="ARBA" id="ARBA00023136"/>
    </source>
</evidence>